<dbReference type="EMBL" id="CP048620">
    <property type="protein sequence ID" value="QPJ64581.1"/>
    <property type="molecule type" value="Genomic_DNA"/>
</dbReference>
<accession>A0A7T0C139</accession>
<sequence length="570" mass="61145">MADSFTTNFNLNKGAAGKTDWYPDWQAALDFLDTLGACHRGSTEPLVTQASMFWADTTSGKFKQRNEADDAWIDLWDLGSAPSSASQNYYVGSSEPSPTFAHLLWADTMAGKLKQRNAADDAWVELWDLGSAPASSVQTSHNALVNSNFDLWQRGTSFSATTNIKGYDANRDFGGGLNDIVVDSGDNFTGTDWGAVYEVRIDATGTPDTFKWRKNTGSWTSGVNTDTDWVTLAEGVRVKWGATTGHTINEGLLITIIGSQNKDGDYTADRFKLLSDGNDIVDLARSAETPPAGSTYGLKATVVTPNKKFGFMQLLENRDTLAFVKNGKASIGIVARVNASSGINNIRIAVIEWRGAKDAATADPVSAWGAAGANPTLNTDWYFANTPANIPITSSNQNFSVEDVTVNASTTNIGLLIWIDDTDAVASDELYLFQAQLNTGDSLTDFVPPEPQGDLLKANRYFAKTYAQDSAPGSETNAGAIPFIGNASGNSGSGVLFFPVEMFETPTIRTWSIQGYAYNSAHSNNNGIPAQFSISSPGAKGFSEIGISPQLGQYPASSISFQFSAEAEVF</sequence>
<protein>
    <submittedName>
        <fullName evidence="1">Uncharacterized protein</fullName>
    </submittedName>
</protein>
<dbReference type="AlphaFoldDB" id="A0A7T0C139"/>
<reference evidence="2" key="1">
    <citation type="submission" date="2020-02" db="EMBL/GenBank/DDBJ databases">
        <title>Genomic and physiological characterization of two novel Nitrospinaceae genera.</title>
        <authorList>
            <person name="Mueller A.J."/>
            <person name="Jung M.-Y."/>
            <person name="Strachan C.R."/>
            <person name="Herbold C.W."/>
            <person name="Kirkegaard R.H."/>
            <person name="Daims H."/>
        </authorList>
    </citation>
    <scope>NUCLEOTIDE SEQUENCE [LARGE SCALE GENOMIC DNA]</scope>
</reference>
<evidence type="ECO:0000313" key="1">
    <source>
        <dbReference type="EMBL" id="QPJ64581.1"/>
    </source>
</evidence>
<gene>
    <name evidence="1" type="ORF">G3M78_03890</name>
</gene>
<proteinExistence type="predicted"/>
<dbReference type="KEGG" id="nva:G3M78_03890"/>
<organism evidence="1 2">
    <name type="scientific">Candidatus Nitrohelix vancouverensis</name>
    <dbReference type="NCBI Taxonomy" id="2705534"/>
    <lineage>
        <taxon>Bacteria</taxon>
        <taxon>Pseudomonadati</taxon>
        <taxon>Nitrospinota/Tectimicrobiota group</taxon>
        <taxon>Nitrospinota</taxon>
        <taxon>Nitrospinia</taxon>
        <taxon>Nitrospinales</taxon>
        <taxon>Nitrospinaceae</taxon>
        <taxon>Candidatus Nitrohelix</taxon>
    </lineage>
</organism>
<evidence type="ECO:0000313" key="2">
    <source>
        <dbReference type="Proteomes" id="UP000594464"/>
    </source>
</evidence>
<name>A0A7T0C139_9BACT</name>
<dbReference type="Proteomes" id="UP000594464">
    <property type="component" value="Chromosome"/>
</dbReference>